<proteinExistence type="predicted"/>
<dbReference type="Pfam" id="PF11167">
    <property type="entry name" value="DUF2953"/>
    <property type="match status" value="1"/>
</dbReference>
<feature type="transmembrane region" description="Helical" evidence="1">
    <location>
        <begin position="6"/>
        <end position="22"/>
    </location>
</feature>
<dbReference type="STRING" id="1236971.JCM9152_1485"/>
<keyword evidence="1" id="KW-0472">Membrane</keyword>
<comment type="caution">
    <text evidence="2">The sequence shown here is derived from an EMBL/GenBank/DDBJ whole genome shotgun (WGS) entry which is preliminary data.</text>
</comment>
<evidence type="ECO:0000313" key="3">
    <source>
        <dbReference type="Proteomes" id="UP000018895"/>
    </source>
</evidence>
<reference evidence="2" key="1">
    <citation type="journal article" date="2014" name="Genome Announc.">
        <title>Draft Genome Sequences of Three Alkaliphilic Bacillus Strains, Bacillus wakoensis JCM 9140T, Bacillus akibai JCM 9157T, and Bacillus hemicellulosilyticus JCM 9152T.</title>
        <authorList>
            <person name="Yuki M."/>
            <person name="Oshima K."/>
            <person name="Suda W."/>
            <person name="Oshida Y."/>
            <person name="Kitamura K."/>
            <person name="Iida T."/>
            <person name="Hattori M."/>
            <person name="Ohkuma M."/>
        </authorList>
    </citation>
    <scope>NUCLEOTIDE SEQUENCE [LARGE SCALE GENOMIC DNA]</scope>
    <source>
        <strain evidence="2">JCM 9152</strain>
    </source>
</reference>
<dbReference type="RefSeq" id="WP_035342418.1">
    <property type="nucleotide sequence ID" value="NZ_BAUU01000009.1"/>
</dbReference>
<accession>W4QFH6</accession>
<keyword evidence="3" id="KW-1185">Reference proteome</keyword>
<dbReference type="EMBL" id="BAUU01000009">
    <property type="protein sequence ID" value="GAE30089.1"/>
    <property type="molecule type" value="Genomic_DNA"/>
</dbReference>
<dbReference type="InterPro" id="IPR021338">
    <property type="entry name" value="DUF2953"/>
</dbReference>
<evidence type="ECO:0000256" key="1">
    <source>
        <dbReference type="SAM" id="Phobius"/>
    </source>
</evidence>
<dbReference type="OrthoDB" id="1683589at2"/>
<keyword evidence="1" id="KW-1133">Transmembrane helix</keyword>
<keyword evidence="1" id="KW-0812">Transmembrane</keyword>
<sequence>MVWVYIIGGCIVLFVLLLLLKLKIHIHYYHEMDDDQLEVTVYIWWMKVYSFSAPVIKFNMETLSLEVEEKQKVAMNQSEKKGVLTPKRLIEDLRKFRDFLQHVVGLHTIVRRFLKKVRVKQLKWHSALGIEDAAHTAQLAGAVWSLKSVIVGVISHYTRLEDTPQMTVEPRYQIFYSHTKLSCMISFRLGQAILAGLMLVKHWRRKPSNQQAKSVEENI</sequence>
<gene>
    <name evidence="2" type="ORF">JCM9152_1485</name>
</gene>
<dbReference type="AlphaFoldDB" id="W4QFH6"/>
<evidence type="ECO:0000313" key="2">
    <source>
        <dbReference type="EMBL" id="GAE30089.1"/>
    </source>
</evidence>
<name>W4QFH6_9BACI</name>
<evidence type="ECO:0008006" key="4">
    <source>
        <dbReference type="Google" id="ProtNLM"/>
    </source>
</evidence>
<dbReference type="Proteomes" id="UP000018895">
    <property type="component" value="Unassembled WGS sequence"/>
</dbReference>
<protein>
    <recommendedName>
        <fullName evidence="4">Secreted protein</fullName>
    </recommendedName>
</protein>
<organism evidence="2 3">
    <name type="scientific">Halalkalibacter hemicellulosilyticusJCM 9152</name>
    <dbReference type="NCBI Taxonomy" id="1236971"/>
    <lineage>
        <taxon>Bacteria</taxon>
        <taxon>Bacillati</taxon>
        <taxon>Bacillota</taxon>
        <taxon>Bacilli</taxon>
        <taxon>Bacillales</taxon>
        <taxon>Bacillaceae</taxon>
        <taxon>Halalkalibacter</taxon>
    </lineage>
</organism>